<evidence type="ECO:0000313" key="5">
    <source>
        <dbReference type="EMBL" id="TDD95070.1"/>
    </source>
</evidence>
<comment type="caution">
    <text evidence="5">The sequence shown here is derived from an EMBL/GenBank/DDBJ whole genome shotgun (WGS) entry which is preliminary data.</text>
</comment>
<evidence type="ECO:0000256" key="2">
    <source>
        <dbReference type="ARBA" id="ARBA00022679"/>
    </source>
</evidence>
<dbReference type="InterPro" id="IPR011004">
    <property type="entry name" value="Trimer_LpxA-like_sf"/>
</dbReference>
<accession>A0A4R5CA56</accession>
<protein>
    <submittedName>
        <fullName evidence="5">CatB-related O-acetyltransferase</fullName>
    </submittedName>
</protein>
<keyword evidence="6" id="KW-1185">Reference proteome</keyword>
<dbReference type="CDD" id="cd03349">
    <property type="entry name" value="LbH_XAT"/>
    <property type="match status" value="1"/>
</dbReference>
<comment type="similarity">
    <text evidence="1">Belongs to the transferase hexapeptide repeat family.</text>
</comment>
<keyword evidence="3" id="KW-0677">Repeat</keyword>
<proteinExistence type="inferred from homology"/>
<reference evidence="5 6" key="1">
    <citation type="submission" date="2019-03" db="EMBL/GenBank/DDBJ databases">
        <title>Flavobacterium AR-3-4 sp. nov. isolated from arctic soil.</title>
        <authorList>
            <person name="Chaudhary D.K."/>
        </authorList>
    </citation>
    <scope>NUCLEOTIDE SEQUENCE [LARGE SCALE GENOMIC DNA]</scope>
    <source>
        <strain evidence="5 6">AR-3-4</strain>
    </source>
</reference>
<dbReference type="Proteomes" id="UP000295479">
    <property type="component" value="Unassembled WGS sequence"/>
</dbReference>
<dbReference type="PANTHER" id="PTHR43300:SF11">
    <property type="entry name" value="ACETYLTRANSFERASE RV3034C-RELATED"/>
    <property type="match status" value="1"/>
</dbReference>
<dbReference type="InterPro" id="IPR018357">
    <property type="entry name" value="Hexapep_transf_CS"/>
</dbReference>
<keyword evidence="2 5" id="KW-0808">Transferase</keyword>
<dbReference type="InterPro" id="IPR050179">
    <property type="entry name" value="Trans_hexapeptide_repeat"/>
</dbReference>
<dbReference type="RefSeq" id="WP_132007821.1">
    <property type="nucleotide sequence ID" value="NZ_SMFK01000012.1"/>
</dbReference>
<dbReference type="OrthoDB" id="9814490at2"/>
<name>A0A4R5CA56_9FLAO</name>
<keyword evidence="4" id="KW-0012">Acyltransferase</keyword>
<evidence type="ECO:0000256" key="4">
    <source>
        <dbReference type="ARBA" id="ARBA00023315"/>
    </source>
</evidence>
<dbReference type="AlphaFoldDB" id="A0A4R5CA56"/>
<evidence type="ECO:0000256" key="3">
    <source>
        <dbReference type="ARBA" id="ARBA00022737"/>
    </source>
</evidence>
<dbReference type="Gene3D" id="2.160.10.10">
    <property type="entry name" value="Hexapeptide repeat proteins"/>
    <property type="match status" value="1"/>
</dbReference>
<evidence type="ECO:0000313" key="6">
    <source>
        <dbReference type="Proteomes" id="UP000295479"/>
    </source>
</evidence>
<dbReference type="PROSITE" id="PS00101">
    <property type="entry name" value="HEXAPEP_TRANSFERASES"/>
    <property type="match status" value="1"/>
</dbReference>
<sequence>MKLIRLVFRCFYPKLKYLILFVPYRIRGNNISFTAIISKGTLMNYCNVDHYTYIGHYCSLNSCKIGKYSSIAPYVMIGGAEHSYWWYSTSHHISKENIGGKLTVVGNDVWIGTHAVIRQGITIGNGAVIGAGSVVLSDVEPYSVVVGSPAKKIKMRFDSKTERAIEGSYYWNYSPNKAFKILTNLFK</sequence>
<dbReference type="GO" id="GO:0016746">
    <property type="term" value="F:acyltransferase activity"/>
    <property type="evidence" value="ECO:0007669"/>
    <property type="project" value="UniProtKB-KW"/>
</dbReference>
<dbReference type="PANTHER" id="PTHR43300">
    <property type="entry name" value="ACETYLTRANSFERASE"/>
    <property type="match status" value="1"/>
</dbReference>
<evidence type="ECO:0000256" key="1">
    <source>
        <dbReference type="ARBA" id="ARBA00007274"/>
    </source>
</evidence>
<dbReference type="InterPro" id="IPR001451">
    <property type="entry name" value="Hexapep"/>
</dbReference>
<gene>
    <name evidence="5" type="ORF">E0F76_14920</name>
</gene>
<dbReference type="EMBL" id="SMFK01000012">
    <property type="protein sequence ID" value="TDD95070.1"/>
    <property type="molecule type" value="Genomic_DNA"/>
</dbReference>
<dbReference type="SUPFAM" id="SSF51161">
    <property type="entry name" value="Trimeric LpxA-like enzymes"/>
    <property type="match status" value="1"/>
</dbReference>
<organism evidence="5 6">
    <name type="scientific">Flavobacterium cellulosilyticum</name>
    <dbReference type="NCBI Taxonomy" id="2541731"/>
    <lineage>
        <taxon>Bacteria</taxon>
        <taxon>Pseudomonadati</taxon>
        <taxon>Bacteroidota</taxon>
        <taxon>Flavobacteriia</taxon>
        <taxon>Flavobacteriales</taxon>
        <taxon>Flavobacteriaceae</taxon>
        <taxon>Flavobacterium</taxon>
    </lineage>
</organism>
<dbReference type="Pfam" id="PF00132">
    <property type="entry name" value="Hexapep"/>
    <property type="match status" value="1"/>
</dbReference>